<name>A0A3B1CEI7_9ZZZZ</name>
<sequence>MTEPDMPGKTPAMAQLKAGTHYWCACGKSKSQPFCDGAHQGTDFSPLEFTLEEDKEVALCNCKRTKNPPYCDGTHQSL</sequence>
<feature type="domain" description="Iron-binding zinc finger CDGSH type" evidence="5">
    <location>
        <begin position="46"/>
        <end position="76"/>
    </location>
</feature>
<dbReference type="GO" id="GO:0051537">
    <property type="term" value="F:2 iron, 2 sulfur cluster binding"/>
    <property type="evidence" value="ECO:0007669"/>
    <property type="project" value="UniProtKB-KW"/>
</dbReference>
<dbReference type="GO" id="GO:0046872">
    <property type="term" value="F:metal ion binding"/>
    <property type="evidence" value="ECO:0007669"/>
    <property type="project" value="UniProtKB-KW"/>
</dbReference>
<dbReference type="PANTHER" id="PTHR46491">
    <property type="entry name" value="CDGSH IRON SULFUR DOMAIN PROTEIN HOMOLOG"/>
    <property type="match status" value="1"/>
</dbReference>
<proteinExistence type="predicted"/>
<dbReference type="EMBL" id="UOGE01000063">
    <property type="protein sequence ID" value="VAX21080.1"/>
    <property type="molecule type" value="Genomic_DNA"/>
</dbReference>
<protein>
    <submittedName>
        <fullName evidence="6">Glutamate synthase [NADPH] large chain</fullName>
        <ecNumber evidence="6">1.4.1.13</ecNumber>
    </submittedName>
</protein>
<dbReference type="Pfam" id="PF09360">
    <property type="entry name" value="zf-CDGSH"/>
    <property type="match status" value="2"/>
</dbReference>
<dbReference type="SMART" id="SM00704">
    <property type="entry name" value="ZnF_CDGSH"/>
    <property type="match status" value="2"/>
</dbReference>
<evidence type="ECO:0000259" key="5">
    <source>
        <dbReference type="SMART" id="SM00704"/>
    </source>
</evidence>
<dbReference type="PANTHER" id="PTHR46491:SF3">
    <property type="entry name" value="CDGSH IRON-SULFUR DOMAIN-CONTAINING PROTEIN 3, MITOCHONDRIAL"/>
    <property type="match status" value="1"/>
</dbReference>
<keyword evidence="3" id="KW-0408">Iron</keyword>
<keyword evidence="2" id="KW-0479">Metal-binding</keyword>
<dbReference type="InterPro" id="IPR042216">
    <property type="entry name" value="MitoNEET_CISD"/>
</dbReference>
<evidence type="ECO:0000313" key="6">
    <source>
        <dbReference type="EMBL" id="VAX21080.1"/>
    </source>
</evidence>
<dbReference type="InterPro" id="IPR018967">
    <property type="entry name" value="FeS-contain_CDGSH-typ"/>
</dbReference>
<keyword evidence="1" id="KW-0001">2Fe-2S</keyword>
<feature type="domain" description="Iron-binding zinc finger CDGSH type" evidence="5">
    <location>
        <begin position="9"/>
        <end position="45"/>
    </location>
</feature>
<evidence type="ECO:0000256" key="2">
    <source>
        <dbReference type="ARBA" id="ARBA00022723"/>
    </source>
</evidence>
<gene>
    <name evidence="6" type="ORF">MNBD_NITROSPINAE02-494</name>
</gene>
<dbReference type="AlphaFoldDB" id="A0A3B1CEI7"/>
<keyword evidence="6" id="KW-0560">Oxidoreductase</keyword>
<dbReference type="InterPro" id="IPR052950">
    <property type="entry name" value="CISD"/>
</dbReference>
<evidence type="ECO:0000256" key="4">
    <source>
        <dbReference type="ARBA" id="ARBA00023014"/>
    </source>
</evidence>
<evidence type="ECO:0000256" key="1">
    <source>
        <dbReference type="ARBA" id="ARBA00022714"/>
    </source>
</evidence>
<dbReference type="EC" id="1.4.1.13" evidence="6"/>
<organism evidence="6">
    <name type="scientific">hydrothermal vent metagenome</name>
    <dbReference type="NCBI Taxonomy" id="652676"/>
    <lineage>
        <taxon>unclassified sequences</taxon>
        <taxon>metagenomes</taxon>
        <taxon>ecological metagenomes</taxon>
    </lineage>
</organism>
<dbReference type="GO" id="GO:0005739">
    <property type="term" value="C:mitochondrion"/>
    <property type="evidence" value="ECO:0007669"/>
    <property type="project" value="TreeGrafter"/>
</dbReference>
<dbReference type="Gene3D" id="3.40.5.90">
    <property type="entry name" value="CDGSH iron-sulfur domain, mitoNEET-type"/>
    <property type="match status" value="2"/>
</dbReference>
<accession>A0A3B1CEI7</accession>
<reference evidence="6" key="1">
    <citation type="submission" date="2018-06" db="EMBL/GenBank/DDBJ databases">
        <authorList>
            <person name="Zhirakovskaya E."/>
        </authorList>
    </citation>
    <scope>NUCLEOTIDE SEQUENCE</scope>
</reference>
<keyword evidence="4" id="KW-0411">Iron-sulfur</keyword>
<evidence type="ECO:0000256" key="3">
    <source>
        <dbReference type="ARBA" id="ARBA00023004"/>
    </source>
</evidence>
<dbReference type="GO" id="GO:0004355">
    <property type="term" value="F:glutamate synthase (NADPH) activity"/>
    <property type="evidence" value="ECO:0007669"/>
    <property type="project" value="UniProtKB-EC"/>
</dbReference>